<accession>A0A6P0UL30</accession>
<dbReference type="InterPro" id="IPR002376">
    <property type="entry name" value="Formyl_transf_N"/>
</dbReference>
<organism evidence="2 3">
    <name type="scientific">Leptobacterium flavescens</name>
    <dbReference type="NCBI Taxonomy" id="472055"/>
    <lineage>
        <taxon>Bacteria</taxon>
        <taxon>Pseudomonadati</taxon>
        <taxon>Bacteroidota</taxon>
        <taxon>Flavobacteriia</taxon>
        <taxon>Flavobacteriales</taxon>
        <taxon>Flavobacteriaceae</taxon>
        <taxon>Leptobacterium</taxon>
    </lineage>
</organism>
<feature type="domain" description="Formyl transferase N-terminal" evidence="1">
    <location>
        <begin position="98"/>
        <end position="214"/>
    </location>
</feature>
<evidence type="ECO:0000259" key="1">
    <source>
        <dbReference type="Pfam" id="PF00551"/>
    </source>
</evidence>
<keyword evidence="3" id="KW-1185">Reference proteome</keyword>
<sequence>MKITLLTQDEPFYLAENIDYLANNLPDDVEIVSAVLFNASPFGKKETFYQKAKKTLSIFGLKFFVFYSFRFLIRKLQPGKKVPRILKKNNITEIRLEKSINHRDSLDKIKSYDPDLLISIAGNQIFKSQLINLAPKGCLNLHTALLPKYRGLMPSFWVMKNNEVKTGVSVFFVDEGIDSGPILVQKEMAIGNRTQEQLIKDSKQLGMDAIIEAIKKIKHGDYKLIPNIDAEKTYFSFPTKEDVRDFKLKGKRFF</sequence>
<dbReference type="PANTHER" id="PTHR11138:SF5">
    <property type="entry name" value="METHIONYL-TRNA FORMYLTRANSFERASE, MITOCHONDRIAL"/>
    <property type="match status" value="1"/>
</dbReference>
<protein>
    <submittedName>
        <fullName evidence="2">Formyl transferase</fullName>
    </submittedName>
</protein>
<dbReference type="SUPFAM" id="SSF53328">
    <property type="entry name" value="Formyltransferase"/>
    <property type="match status" value="1"/>
</dbReference>
<reference evidence="2 3" key="1">
    <citation type="submission" date="2020-01" db="EMBL/GenBank/DDBJ databases">
        <title>Leptobacterium flavescens.</title>
        <authorList>
            <person name="Wang G."/>
        </authorList>
    </citation>
    <scope>NUCLEOTIDE SEQUENCE [LARGE SCALE GENOMIC DNA]</scope>
    <source>
        <strain evidence="2 3">KCTC 22160</strain>
    </source>
</reference>
<dbReference type="InterPro" id="IPR036477">
    <property type="entry name" value="Formyl_transf_N_sf"/>
</dbReference>
<proteinExistence type="predicted"/>
<dbReference type="GO" id="GO:0004479">
    <property type="term" value="F:methionyl-tRNA formyltransferase activity"/>
    <property type="evidence" value="ECO:0007669"/>
    <property type="project" value="TreeGrafter"/>
</dbReference>
<dbReference type="Proteomes" id="UP000468581">
    <property type="component" value="Unassembled WGS sequence"/>
</dbReference>
<gene>
    <name evidence="2" type="ORF">GWK08_07310</name>
</gene>
<dbReference type="CDD" id="cd08369">
    <property type="entry name" value="FMT_core"/>
    <property type="match status" value="1"/>
</dbReference>
<dbReference type="GO" id="GO:0005829">
    <property type="term" value="C:cytosol"/>
    <property type="evidence" value="ECO:0007669"/>
    <property type="project" value="TreeGrafter"/>
</dbReference>
<evidence type="ECO:0000313" key="3">
    <source>
        <dbReference type="Proteomes" id="UP000468581"/>
    </source>
</evidence>
<dbReference type="Gene3D" id="3.40.50.12230">
    <property type="match status" value="1"/>
</dbReference>
<dbReference type="AlphaFoldDB" id="A0A6P0UL30"/>
<dbReference type="RefSeq" id="WP_163606236.1">
    <property type="nucleotide sequence ID" value="NZ_JAABOO010000001.1"/>
</dbReference>
<evidence type="ECO:0000313" key="2">
    <source>
        <dbReference type="EMBL" id="NER13242.1"/>
    </source>
</evidence>
<dbReference type="PANTHER" id="PTHR11138">
    <property type="entry name" value="METHIONYL-TRNA FORMYLTRANSFERASE"/>
    <property type="match status" value="1"/>
</dbReference>
<name>A0A6P0UL30_9FLAO</name>
<dbReference type="EMBL" id="JAABOO010000001">
    <property type="protein sequence ID" value="NER13242.1"/>
    <property type="molecule type" value="Genomic_DNA"/>
</dbReference>
<comment type="caution">
    <text evidence="2">The sequence shown here is derived from an EMBL/GenBank/DDBJ whole genome shotgun (WGS) entry which is preliminary data.</text>
</comment>
<dbReference type="InterPro" id="IPR001555">
    <property type="entry name" value="GART_AS"/>
</dbReference>
<dbReference type="Pfam" id="PF00551">
    <property type="entry name" value="Formyl_trans_N"/>
    <property type="match status" value="1"/>
</dbReference>
<keyword evidence="2" id="KW-0808">Transferase</keyword>
<dbReference type="PROSITE" id="PS00373">
    <property type="entry name" value="GART"/>
    <property type="match status" value="1"/>
</dbReference>